<sequence>MTGLQNRVKRAPGISDGYGRPCISGELKWSALAGSRSHTRPLPFQPPAPPHRLRSHAGEHASPSASLANGTLTQDPAAVARRASACLGTRRRQSTPMADRSTLPGDKEATVTRLPSLRAPDACLRRRPFLSLTPAFAAGRRSSTRTRILAVAVVMDVLSTRNHKQAPIFHDRTTCLKFFVDGSSDSKFKTCHEDCLRQLKGHRKDSATQWGYMPQLKFANAVRPCFHLIRNHNRECHGGVWSSRPDWWFCDVLLLQLPPDIGELFIDSNRQTSILFIGSF</sequence>
<evidence type="ECO:0000313" key="2">
    <source>
        <dbReference type="EMBL" id="KAF8779975.1"/>
    </source>
</evidence>
<dbReference type="Proteomes" id="UP000636709">
    <property type="component" value="Unassembled WGS sequence"/>
</dbReference>
<keyword evidence="3" id="KW-1185">Reference proteome</keyword>
<evidence type="ECO:0000313" key="3">
    <source>
        <dbReference type="Proteomes" id="UP000636709"/>
    </source>
</evidence>
<reference evidence="2" key="1">
    <citation type="submission" date="2020-07" db="EMBL/GenBank/DDBJ databases">
        <title>Genome sequence and genetic diversity analysis of an under-domesticated orphan crop, white fonio (Digitaria exilis).</title>
        <authorList>
            <person name="Bennetzen J.L."/>
            <person name="Chen S."/>
            <person name="Ma X."/>
            <person name="Wang X."/>
            <person name="Yssel A.E.J."/>
            <person name="Chaluvadi S.R."/>
            <person name="Johnson M."/>
            <person name="Gangashetty P."/>
            <person name="Hamidou F."/>
            <person name="Sanogo M.D."/>
            <person name="Zwaenepoel A."/>
            <person name="Wallace J."/>
            <person name="Van De Peer Y."/>
            <person name="Van Deynze A."/>
        </authorList>
    </citation>
    <scope>NUCLEOTIDE SEQUENCE</scope>
    <source>
        <tissue evidence="2">Leaves</tissue>
    </source>
</reference>
<feature type="region of interest" description="Disordered" evidence="1">
    <location>
        <begin position="36"/>
        <end position="72"/>
    </location>
</feature>
<dbReference type="AlphaFoldDB" id="A0A835FXE0"/>
<dbReference type="EMBL" id="JACEFO010000153">
    <property type="protein sequence ID" value="KAF8779975.1"/>
    <property type="molecule type" value="Genomic_DNA"/>
</dbReference>
<comment type="caution">
    <text evidence="2">The sequence shown here is derived from an EMBL/GenBank/DDBJ whole genome shotgun (WGS) entry which is preliminary data.</text>
</comment>
<proteinExistence type="predicted"/>
<organism evidence="2 3">
    <name type="scientific">Digitaria exilis</name>
    <dbReference type="NCBI Taxonomy" id="1010633"/>
    <lineage>
        <taxon>Eukaryota</taxon>
        <taxon>Viridiplantae</taxon>
        <taxon>Streptophyta</taxon>
        <taxon>Embryophyta</taxon>
        <taxon>Tracheophyta</taxon>
        <taxon>Spermatophyta</taxon>
        <taxon>Magnoliopsida</taxon>
        <taxon>Liliopsida</taxon>
        <taxon>Poales</taxon>
        <taxon>Poaceae</taxon>
        <taxon>PACMAD clade</taxon>
        <taxon>Panicoideae</taxon>
        <taxon>Panicodae</taxon>
        <taxon>Paniceae</taxon>
        <taxon>Anthephorinae</taxon>
        <taxon>Digitaria</taxon>
    </lineage>
</organism>
<protein>
    <submittedName>
        <fullName evidence="2">Uncharacterized protein</fullName>
    </submittedName>
</protein>
<evidence type="ECO:0000256" key="1">
    <source>
        <dbReference type="SAM" id="MobiDB-lite"/>
    </source>
</evidence>
<feature type="compositionally biased region" description="Polar residues" evidence="1">
    <location>
        <begin position="63"/>
        <end position="72"/>
    </location>
</feature>
<feature type="region of interest" description="Disordered" evidence="1">
    <location>
        <begin position="85"/>
        <end position="111"/>
    </location>
</feature>
<gene>
    <name evidence="2" type="ORF">HU200_002248</name>
</gene>
<accession>A0A835FXE0</accession>
<name>A0A835FXE0_9POAL</name>